<protein>
    <submittedName>
        <fullName evidence="2">Uncharacterized protein</fullName>
    </submittedName>
</protein>
<evidence type="ECO:0000313" key="2">
    <source>
        <dbReference type="EMBL" id="KPN62856.1"/>
    </source>
</evidence>
<organism evidence="2 3">
    <name type="scientific">Aliiroseovarius crassostreae</name>
    <dbReference type="NCBI Taxonomy" id="154981"/>
    <lineage>
        <taxon>Bacteria</taxon>
        <taxon>Pseudomonadati</taxon>
        <taxon>Pseudomonadota</taxon>
        <taxon>Alphaproteobacteria</taxon>
        <taxon>Rhodobacterales</taxon>
        <taxon>Paracoccaceae</taxon>
        <taxon>Aliiroseovarius</taxon>
    </lineage>
</organism>
<keyword evidence="1" id="KW-0472">Membrane</keyword>
<keyword evidence="1" id="KW-0812">Transmembrane</keyword>
<dbReference type="EMBL" id="LKBA01000009">
    <property type="protein sequence ID" value="KPN62856.1"/>
    <property type="molecule type" value="Genomic_DNA"/>
</dbReference>
<feature type="transmembrane region" description="Helical" evidence="1">
    <location>
        <begin position="20"/>
        <end position="42"/>
    </location>
</feature>
<dbReference type="STRING" id="154981.AKJ29_01605"/>
<reference evidence="2 3" key="1">
    <citation type="submission" date="2015-09" db="EMBL/GenBank/DDBJ databases">
        <title>Draft genome sequence of Aliiroseovarius crassostreae CV919-312TSm, the causative agent of Roseovarius Oyster Disease (formerly Juvenile Oyster Disease).</title>
        <authorList>
            <person name="Kessner L."/>
            <person name="Spinard E."/>
            <person name="Nelson D."/>
        </authorList>
    </citation>
    <scope>NUCLEOTIDE SEQUENCE [LARGE SCALE GENOMIC DNA]</scope>
    <source>
        <strain evidence="2 3">CV919-312</strain>
    </source>
</reference>
<comment type="caution">
    <text evidence="2">The sequence shown here is derived from an EMBL/GenBank/DDBJ whole genome shotgun (WGS) entry which is preliminary data.</text>
</comment>
<gene>
    <name evidence="2" type="ORF">AKJ29_01605</name>
</gene>
<sequence length="149" mass="15828">MNAGGGIAMAGDNNHTPHHLFIIAVTLTTTAGIVYFMVWGLYLFPEGHVVGKLVWLLTCGIAMGLVIGALTYLWVEERFHGGKAILGAALVMASVGSYCTWICSKIDAQLGYFGSVENMTLFILSGVIPAVIGGLLYGWLIYGQSAKAT</sequence>
<keyword evidence="3" id="KW-1185">Reference proteome</keyword>
<proteinExistence type="predicted"/>
<accession>A0A0P7KLG8</accession>
<feature type="transmembrane region" description="Helical" evidence="1">
    <location>
        <begin position="121"/>
        <end position="142"/>
    </location>
</feature>
<feature type="transmembrane region" description="Helical" evidence="1">
    <location>
        <begin position="54"/>
        <end position="75"/>
    </location>
</feature>
<feature type="transmembrane region" description="Helical" evidence="1">
    <location>
        <begin position="81"/>
        <end position="101"/>
    </location>
</feature>
<evidence type="ECO:0000313" key="3">
    <source>
        <dbReference type="Proteomes" id="UP000050471"/>
    </source>
</evidence>
<name>A0A0P7KLG8_9RHOB</name>
<dbReference type="AlphaFoldDB" id="A0A0P7KLG8"/>
<evidence type="ECO:0000256" key="1">
    <source>
        <dbReference type="SAM" id="Phobius"/>
    </source>
</evidence>
<keyword evidence="1" id="KW-1133">Transmembrane helix</keyword>
<dbReference type="Proteomes" id="UP000050471">
    <property type="component" value="Unassembled WGS sequence"/>
</dbReference>